<dbReference type="AlphaFoldDB" id="A0A2J5HY53"/>
<keyword evidence="6" id="KW-1185">Reference proteome</keyword>
<feature type="chain" id="PRO_5014372412" description="FAD-binding PCMH-type domain-containing protein" evidence="3">
    <location>
        <begin position="16"/>
        <end position="584"/>
    </location>
</feature>
<proteinExistence type="inferred from homology"/>
<accession>A0A2J5HY53</accession>
<dbReference type="GO" id="GO:0071949">
    <property type="term" value="F:FAD binding"/>
    <property type="evidence" value="ECO:0007669"/>
    <property type="project" value="InterPro"/>
</dbReference>
<dbReference type="OrthoDB" id="9983560at2759"/>
<evidence type="ECO:0000313" key="5">
    <source>
        <dbReference type="EMBL" id="PLN82246.1"/>
    </source>
</evidence>
<dbReference type="Proteomes" id="UP000235023">
    <property type="component" value="Unassembled WGS sequence"/>
</dbReference>
<evidence type="ECO:0000256" key="2">
    <source>
        <dbReference type="ARBA" id="ARBA00023002"/>
    </source>
</evidence>
<name>A0A2J5HY53_9EURO</name>
<evidence type="ECO:0000313" key="6">
    <source>
        <dbReference type="Proteomes" id="UP000235023"/>
    </source>
</evidence>
<protein>
    <recommendedName>
        <fullName evidence="4">FAD-binding PCMH-type domain-containing protein</fullName>
    </recommendedName>
</protein>
<dbReference type="GO" id="GO:0016491">
    <property type="term" value="F:oxidoreductase activity"/>
    <property type="evidence" value="ECO:0007669"/>
    <property type="project" value="UniProtKB-KW"/>
</dbReference>
<dbReference type="PANTHER" id="PTHR13878:SF91">
    <property type="entry name" value="FAD BINDING DOMAIN PROTEIN (AFU_ORTHOLOGUE AFUA_6G12070)-RELATED"/>
    <property type="match status" value="1"/>
</dbReference>
<evidence type="ECO:0000256" key="1">
    <source>
        <dbReference type="ARBA" id="ARBA00005466"/>
    </source>
</evidence>
<dbReference type="InterPro" id="IPR006094">
    <property type="entry name" value="Oxid_FAD_bind_N"/>
</dbReference>
<comment type="similarity">
    <text evidence="1">Belongs to the oxygen-dependent FAD-linked oxidoreductase family.</text>
</comment>
<organism evidence="5 6">
    <name type="scientific">Aspergillus taichungensis</name>
    <dbReference type="NCBI Taxonomy" id="482145"/>
    <lineage>
        <taxon>Eukaryota</taxon>
        <taxon>Fungi</taxon>
        <taxon>Dikarya</taxon>
        <taxon>Ascomycota</taxon>
        <taxon>Pezizomycotina</taxon>
        <taxon>Eurotiomycetes</taxon>
        <taxon>Eurotiomycetidae</taxon>
        <taxon>Eurotiales</taxon>
        <taxon>Aspergillaceae</taxon>
        <taxon>Aspergillus</taxon>
        <taxon>Aspergillus subgen. Circumdati</taxon>
    </lineage>
</organism>
<dbReference type="InterPro" id="IPR036318">
    <property type="entry name" value="FAD-bd_PCMH-like_sf"/>
</dbReference>
<keyword evidence="3" id="KW-0732">Signal</keyword>
<keyword evidence="2" id="KW-0560">Oxidoreductase</keyword>
<evidence type="ECO:0000259" key="4">
    <source>
        <dbReference type="PROSITE" id="PS51387"/>
    </source>
</evidence>
<dbReference type="PANTHER" id="PTHR13878">
    <property type="entry name" value="GULONOLACTONE OXIDASE"/>
    <property type="match status" value="1"/>
</dbReference>
<dbReference type="PROSITE" id="PS51387">
    <property type="entry name" value="FAD_PCMH"/>
    <property type="match status" value="1"/>
</dbReference>
<sequence>MLLLLFLPILALTSSIPDLSLPNPIPNPIPKSNSSCYCLPQDPCWPSPQQWTQFNHTIAGALVATTPIASPCHSHSPFTPYDAAQCATIRNTWPLPSTHYTTSSSIMAPFFANQSCDPFLPASSRCILGTYVAYAVRVSSPSTIQATLAFARTHNIRLVIRNTGHDYLGKSTGAGALAIWTHHLSNITVHPTYHSGEYTGPALTVGAGVQVYAAAEAAHAHGLVVVGANAVSAGLAGGYSQGGGHSQLTSTFGLAADQVLHWEVVLPETGQLVTAAPTGPHADLYWALCGGGGGVYAIVVSMTVKAHLELPTASANLSFVGGGVGFRRGVDAFVSALPRLLDARAVVVWLLVDGLFSITPVTLPGGDKEVLGRLMGGVIETLKRENISYSYYINDFPTYHESCNTMSPPLNITEYNIGGRLIPRSVVEFNTSAFTDTLWDILHQGGVISGITVNATLHDNNRSSNRVQNAVLPAWRTAAANIVVALPFNYTSQPTNLAHQSVITHTFLPALDRLSTTTSAAAAAYLNEADFRESHWQSVFYGSNYPRLLAVKDKYDPRGVLYAETGVGSERWVVGGWDGRLCRV</sequence>
<dbReference type="InterPro" id="IPR050432">
    <property type="entry name" value="FAD-linked_Oxidoreductases_BP"/>
</dbReference>
<evidence type="ECO:0000256" key="3">
    <source>
        <dbReference type="SAM" id="SignalP"/>
    </source>
</evidence>
<gene>
    <name evidence="5" type="ORF">BDW42DRAFT_193082</name>
</gene>
<dbReference type="InterPro" id="IPR016166">
    <property type="entry name" value="FAD-bd_PCMH"/>
</dbReference>
<dbReference type="SUPFAM" id="SSF56176">
    <property type="entry name" value="FAD-binding/transporter-associated domain-like"/>
    <property type="match status" value="1"/>
</dbReference>
<reference evidence="6" key="1">
    <citation type="submission" date="2017-12" db="EMBL/GenBank/DDBJ databases">
        <authorList>
            <consortium name="DOE Joint Genome Institute"/>
            <person name="Mondo S.J."/>
            <person name="Kjaerbolling I."/>
            <person name="Vesth T.C."/>
            <person name="Frisvad J.C."/>
            <person name="Nybo J.L."/>
            <person name="Theobald S."/>
            <person name="Kuo A."/>
            <person name="Bowyer P."/>
            <person name="Matsuda Y."/>
            <person name="Lyhne E.K."/>
            <person name="Kogle M.E."/>
            <person name="Clum A."/>
            <person name="Lipzen A."/>
            <person name="Salamov A."/>
            <person name="Ngan C.Y."/>
            <person name="Daum C."/>
            <person name="Chiniquy J."/>
            <person name="Barry K."/>
            <person name="LaButti K."/>
            <person name="Haridas S."/>
            <person name="Simmons B.A."/>
            <person name="Magnuson J.K."/>
            <person name="Mortensen U.H."/>
            <person name="Larsen T.O."/>
            <person name="Grigoriev I.V."/>
            <person name="Baker S.E."/>
            <person name="Andersen M.R."/>
            <person name="Nordberg H.P."/>
            <person name="Cantor M.N."/>
            <person name="Hua S.X."/>
        </authorList>
    </citation>
    <scope>NUCLEOTIDE SEQUENCE [LARGE SCALE GENOMIC DNA]</scope>
    <source>
        <strain evidence="6">IBT 19404</strain>
    </source>
</reference>
<dbReference type="Pfam" id="PF01565">
    <property type="entry name" value="FAD_binding_4"/>
    <property type="match status" value="1"/>
</dbReference>
<dbReference type="Pfam" id="PF08031">
    <property type="entry name" value="BBE"/>
    <property type="match status" value="1"/>
</dbReference>
<dbReference type="InterPro" id="IPR016169">
    <property type="entry name" value="FAD-bd_PCMH_sub2"/>
</dbReference>
<dbReference type="InterPro" id="IPR012951">
    <property type="entry name" value="BBE"/>
</dbReference>
<dbReference type="Gene3D" id="3.30.465.10">
    <property type="match status" value="2"/>
</dbReference>
<feature type="domain" description="FAD-binding PCMH-type" evidence="4">
    <location>
        <begin position="127"/>
        <end position="309"/>
    </location>
</feature>
<dbReference type="EMBL" id="KZ559528">
    <property type="protein sequence ID" value="PLN82246.1"/>
    <property type="molecule type" value="Genomic_DNA"/>
</dbReference>
<feature type="signal peptide" evidence="3">
    <location>
        <begin position="1"/>
        <end position="15"/>
    </location>
</feature>